<accession>A0ABT9VXS0</accession>
<feature type="transmembrane region" description="Helical" evidence="1">
    <location>
        <begin position="12"/>
        <end position="34"/>
    </location>
</feature>
<reference evidence="2 3" key="1">
    <citation type="submission" date="2023-07" db="EMBL/GenBank/DDBJ databases">
        <title>Genomic Encyclopedia of Type Strains, Phase IV (KMG-IV): sequencing the most valuable type-strain genomes for metagenomic binning, comparative biology and taxonomic classification.</title>
        <authorList>
            <person name="Goeker M."/>
        </authorList>
    </citation>
    <scope>NUCLEOTIDE SEQUENCE [LARGE SCALE GENOMIC DNA]</scope>
    <source>
        <strain evidence="2 3">DSM 12751</strain>
    </source>
</reference>
<keyword evidence="1" id="KW-0812">Transmembrane</keyword>
<proteinExistence type="predicted"/>
<evidence type="ECO:0000313" key="3">
    <source>
        <dbReference type="Proteomes" id="UP001235840"/>
    </source>
</evidence>
<keyword evidence="2" id="KW-0804">Transcription</keyword>
<dbReference type="RefSeq" id="WP_307393242.1">
    <property type="nucleotide sequence ID" value="NZ_BAAADK010000011.1"/>
</dbReference>
<dbReference type="EMBL" id="JAUSTY010000005">
    <property type="protein sequence ID" value="MDQ0165764.1"/>
    <property type="molecule type" value="Genomic_DNA"/>
</dbReference>
<comment type="caution">
    <text evidence="2">The sequence shown here is derived from an EMBL/GenBank/DDBJ whole genome shotgun (WGS) entry which is preliminary data.</text>
</comment>
<organism evidence="2 3">
    <name type="scientific">Caldalkalibacillus horti</name>
    <dbReference type="NCBI Taxonomy" id="77523"/>
    <lineage>
        <taxon>Bacteria</taxon>
        <taxon>Bacillati</taxon>
        <taxon>Bacillota</taxon>
        <taxon>Bacilli</taxon>
        <taxon>Bacillales</taxon>
        <taxon>Bacillaceae</taxon>
        <taxon>Caldalkalibacillus</taxon>
    </lineage>
</organism>
<keyword evidence="2" id="KW-0240">DNA-directed RNA polymerase</keyword>
<keyword evidence="1" id="KW-1133">Transmembrane helix</keyword>
<keyword evidence="1" id="KW-0472">Membrane</keyword>
<keyword evidence="3" id="KW-1185">Reference proteome</keyword>
<evidence type="ECO:0000313" key="2">
    <source>
        <dbReference type="EMBL" id="MDQ0165764.1"/>
    </source>
</evidence>
<protein>
    <submittedName>
        <fullName evidence="2">DNA-directed RNA polymerase subunit RPC12/RpoP</fullName>
    </submittedName>
</protein>
<dbReference type="GO" id="GO:0000428">
    <property type="term" value="C:DNA-directed RNA polymerase complex"/>
    <property type="evidence" value="ECO:0007669"/>
    <property type="project" value="UniProtKB-KW"/>
</dbReference>
<feature type="transmembrane region" description="Helical" evidence="1">
    <location>
        <begin position="40"/>
        <end position="60"/>
    </location>
</feature>
<name>A0ABT9VXS0_9BACI</name>
<gene>
    <name evidence="2" type="ORF">J2S11_001665</name>
</gene>
<sequence>MKSIKPGRGPSALGGIGSVVVGVLGVFWTIGAASMGAPSFFVLAGVVFVGIAIVQGIYHFKNASGKNRMSLFDITDANDEPDPLNEYINNVKQEDKQINTSQPERLDKINFCPYCGNKISGSSYVFCPKCGKEIRS</sequence>
<dbReference type="Proteomes" id="UP001235840">
    <property type="component" value="Unassembled WGS sequence"/>
</dbReference>
<evidence type="ECO:0000256" key="1">
    <source>
        <dbReference type="SAM" id="Phobius"/>
    </source>
</evidence>